<name>A0A2P5P6W3_9CHLR</name>
<gene>
    <name evidence="1" type="ORF">JP09_006965</name>
</gene>
<proteinExistence type="predicted"/>
<dbReference type="EMBL" id="JQAN02000010">
    <property type="protein sequence ID" value="PPD58025.1"/>
    <property type="molecule type" value="Genomic_DNA"/>
</dbReference>
<organism evidence="1 2">
    <name type="scientific">Dehalogenimonas etheniformans</name>
    <dbReference type="NCBI Taxonomy" id="1536648"/>
    <lineage>
        <taxon>Bacteria</taxon>
        <taxon>Bacillati</taxon>
        <taxon>Chloroflexota</taxon>
        <taxon>Dehalococcoidia</taxon>
        <taxon>Dehalococcoidales</taxon>
        <taxon>Dehalococcoidaceae</taxon>
        <taxon>Dehalogenimonas</taxon>
    </lineage>
</organism>
<reference evidence="1 2" key="1">
    <citation type="journal article" date="2017" name="ISME J.">
        <title>Grape pomace compost harbors organohalide-respiring Dehalogenimonas species with novel reductive dehalogenase genes.</title>
        <authorList>
            <person name="Yang Y."/>
            <person name="Higgins S.A."/>
            <person name="Yan J."/>
            <person name="Simsir B."/>
            <person name="Chourey K."/>
            <person name="Iyer R."/>
            <person name="Hettich R.L."/>
            <person name="Baldwin B."/>
            <person name="Ogles D.M."/>
            <person name="Loffler F.E."/>
        </authorList>
    </citation>
    <scope>NUCLEOTIDE SEQUENCE [LARGE SCALE GENOMIC DNA]</scope>
    <source>
        <strain evidence="1 2">GP</strain>
    </source>
</reference>
<dbReference type="Proteomes" id="UP000235653">
    <property type="component" value="Unassembled WGS sequence"/>
</dbReference>
<dbReference type="AlphaFoldDB" id="A0A2P5P6W3"/>
<comment type="caution">
    <text evidence="1">The sequence shown here is derived from an EMBL/GenBank/DDBJ whole genome shotgun (WGS) entry which is preliminary data.</text>
</comment>
<evidence type="ECO:0000313" key="2">
    <source>
        <dbReference type="Proteomes" id="UP000235653"/>
    </source>
</evidence>
<dbReference type="RefSeq" id="WP_102331035.1">
    <property type="nucleotide sequence ID" value="NZ_CP058566.2"/>
</dbReference>
<accession>A0A2P5P6W3</accession>
<keyword evidence="2" id="KW-1185">Reference proteome</keyword>
<sequence length="142" mass="15857">MKISSVVLTILGLLSTFFSWVVVSFSENDGDITVTVPTPNIYYEIALVVITLLIITIAIGQLSKKMYLSKIQLVFGLCTGLLTFIMIQEINSPYFYLSGRFPLVYALRSGGLLVFLVSLIQFLNARQKERALEQESGKRLSP</sequence>
<evidence type="ECO:0000313" key="1">
    <source>
        <dbReference type="EMBL" id="PPD58025.1"/>
    </source>
</evidence>
<protein>
    <submittedName>
        <fullName evidence="1">Uncharacterized protein</fullName>
    </submittedName>
</protein>